<keyword evidence="1" id="KW-0812">Transmembrane</keyword>
<protein>
    <recommendedName>
        <fullName evidence="4">Group-specific protein</fullName>
    </recommendedName>
</protein>
<organism evidence="2 3">
    <name type="scientific">Gracilibacillus xinjiangensis</name>
    <dbReference type="NCBI Taxonomy" id="1193282"/>
    <lineage>
        <taxon>Bacteria</taxon>
        <taxon>Bacillati</taxon>
        <taxon>Bacillota</taxon>
        <taxon>Bacilli</taxon>
        <taxon>Bacillales</taxon>
        <taxon>Bacillaceae</taxon>
        <taxon>Gracilibacillus</taxon>
    </lineage>
</organism>
<keyword evidence="1" id="KW-0472">Membrane</keyword>
<gene>
    <name evidence="2" type="ORF">ACFOY7_12660</name>
</gene>
<dbReference type="EMBL" id="JBHSDT010000008">
    <property type="protein sequence ID" value="MFC4403921.1"/>
    <property type="molecule type" value="Genomic_DNA"/>
</dbReference>
<keyword evidence="3" id="KW-1185">Reference proteome</keyword>
<proteinExistence type="predicted"/>
<reference evidence="3" key="1">
    <citation type="journal article" date="2019" name="Int. J. Syst. Evol. Microbiol.">
        <title>The Global Catalogue of Microorganisms (GCM) 10K type strain sequencing project: providing services to taxonomists for standard genome sequencing and annotation.</title>
        <authorList>
            <consortium name="The Broad Institute Genomics Platform"/>
            <consortium name="The Broad Institute Genome Sequencing Center for Infectious Disease"/>
            <person name="Wu L."/>
            <person name="Ma J."/>
        </authorList>
    </citation>
    <scope>NUCLEOTIDE SEQUENCE [LARGE SCALE GENOMIC DNA]</scope>
    <source>
        <strain evidence="3">CCUG 37865</strain>
    </source>
</reference>
<evidence type="ECO:0000313" key="3">
    <source>
        <dbReference type="Proteomes" id="UP001595882"/>
    </source>
</evidence>
<dbReference type="RefSeq" id="WP_390252458.1">
    <property type="nucleotide sequence ID" value="NZ_JBHSDT010000008.1"/>
</dbReference>
<name>A0ABV8WZA1_9BACI</name>
<evidence type="ECO:0008006" key="4">
    <source>
        <dbReference type="Google" id="ProtNLM"/>
    </source>
</evidence>
<accession>A0ABV8WZA1</accession>
<evidence type="ECO:0000256" key="1">
    <source>
        <dbReference type="SAM" id="Phobius"/>
    </source>
</evidence>
<keyword evidence="1" id="KW-1133">Transmembrane helix</keyword>
<dbReference type="Proteomes" id="UP001595882">
    <property type="component" value="Unassembled WGS sequence"/>
</dbReference>
<feature type="transmembrane region" description="Helical" evidence="1">
    <location>
        <begin position="31"/>
        <end position="51"/>
    </location>
</feature>
<comment type="caution">
    <text evidence="2">The sequence shown here is derived from an EMBL/GenBank/DDBJ whole genome shotgun (WGS) entry which is preliminary data.</text>
</comment>
<evidence type="ECO:0000313" key="2">
    <source>
        <dbReference type="EMBL" id="MFC4403921.1"/>
    </source>
</evidence>
<sequence>MRQFFMVGCLILFFFCLSILTLRWELPSNESFLMIGLPMMIGGTFLITYLFSERKRG</sequence>